<dbReference type="EMBL" id="CAFZ01000001">
    <property type="protein sequence ID" value="CCA66431.1"/>
    <property type="molecule type" value="Genomic_DNA"/>
</dbReference>
<proteinExistence type="inferred from homology"/>
<dbReference type="InterPro" id="IPR050452">
    <property type="entry name" value="Metacaspase"/>
</dbReference>
<dbReference type="Proteomes" id="UP000007148">
    <property type="component" value="Unassembled WGS sequence"/>
</dbReference>
<evidence type="ECO:0000313" key="5">
    <source>
        <dbReference type="Proteomes" id="UP000007148"/>
    </source>
</evidence>
<accession>G4T4T7</accession>
<reference evidence="4 5" key="1">
    <citation type="journal article" date="2011" name="PLoS Pathog.">
        <title>Endophytic Life Strategies Decoded by Genome and Transcriptome Analyses of the Mutualistic Root Symbiont Piriformospora indica.</title>
        <authorList>
            <person name="Zuccaro A."/>
            <person name="Lahrmann U."/>
            <person name="Guldener U."/>
            <person name="Langen G."/>
            <person name="Pfiffi S."/>
            <person name="Biedenkopf D."/>
            <person name="Wong P."/>
            <person name="Samans B."/>
            <person name="Grimm C."/>
            <person name="Basiewicz M."/>
            <person name="Murat C."/>
            <person name="Martin F."/>
            <person name="Kogel K.H."/>
        </authorList>
    </citation>
    <scope>NUCLEOTIDE SEQUENCE [LARGE SCALE GENOMIC DNA]</scope>
    <source>
        <strain evidence="4 5">DSM 11827</strain>
    </source>
</reference>
<sequence>MSAISAQGGTTARGATRRNDERIVQAISPLSSDPQPQIDDGLEFELKEPPTEAQEQEVFDLDDDLAIPLEPWSERFLQENFPIPEGVVEVDPSDFNVPALVEHYGYKFSDTVGKPKQRALLVGIKGTELKGPHNDVEDMKRLLIDNYNWPERNIMMLKDEDSHSIYYPTQRVVFDHLFMLVHEAQPGDHLFMHCEIIIVKEYADPRLVAGHGSQIQDLDGDEADGLDEVICCADGKIIVDDQLHDILVKPLPKGCSLVAVFDCCSSGTGLDLVRTPMGTTPSASPRIANREVRELQFNATFASGALDLPHSFSAKEAAPDGTVNVVPIETKGRKKHSDGDVVMWSACQDSASSHEIVTNEGVNKGALSHVGTKTEDEDMLKVPT</sequence>
<organism evidence="4 5">
    <name type="scientific">Serendipita indica (strain DSM 11827)</name>
    <name type="common">Root endophyte fungus</name>
    <name type="synonym">Piriformospora indica</name>
    <dbReference type="NCBI Taxonomy" id="1109443"/>
    <lineage>
        <taxon>Eukaryota</taxon>
        <taxon>Fungi</taxon>
        <taxon>Dikarya</taxon>
        <taxon>Basidiomycota</taxon>
        <taxon>Agaricomycotina</taxon>
        <taxon>Agaricomycetes</taxon>
        <taxon>Sebacinales</taxon>
        <taxon>Serendipitaceae</taxon>
        <taxon>Serendipita</taxon>
    </lineage>
</organism>
<dbReference type="GO" id="GO:0005737">
    <property type="term" value="C:cytoplasm"/>
    <property type="evidence" value="ECO:0007669"/>
    <property type="project" value="TreeGrafter"/>
</dbReference>
<feature type="compositionally biased region" description="Polar residues" evidence="2">
    <location>
        <begin position="1"/>
        <end position="10"/>
    </location>
</feature>
<dbReference type="InterPro" id="IPR011600">
    <property type="entry name" value="Pept_C14_caspase"/>
</dbReference>
<dbReference type="HOGENOM" id="CLU_029389_3_4_1"/>
<dbReference type="PANTHER" id="PTHR48104">
    <property type="entry name" value="METACASPASE-4"/>
    <property type="match status" value="1"/>
</dbReference>
<evidence type="ECO:0000259" key="3">
    <source>
        <dbReference type="Pfam" id="PF00656"/>
    </source>
</evidence>
<evidence type="ECO:0000313" key="4">
    <source>
        <dbReference type="EMBL" id="CCA66431.1"/>
    </source>
</evidence>
<dbReference type="Gene3D" id="3.40.50.12660">
    <property type="match status" value="2"/>
</dbReference>
<dbReference type="GO" id="GO:0006508">
    <property type="term" value="P:proteolysis"/>
    <property type="evidence" value="ECO:0007669"/>
    <property type="project" value="InterPro"/>
</dbReference>
<name>G4T4T7_SERID</name>
<dbReference type="GO" id="GO:0004197">
    <property type="term" value="F:cysteine-type endopeptidase activity"/>
    <property type="evidence" value="ECO:0007669"/>
    <property type="project" value="InterPro"/>
</dbReference>
<evidence type="ECO:0000256" key="1">
    <source>
        <dbReference type="ARBA" id="ARBA00009005"/>
    </source>
</evidence>
<protein>
    <submittedName>
        <fullName evidence="4">Related to metacaspase 2</fullName>
    </submittedName>
</protein>
<dbReference type="Pfam" id="PF00656">
    <property type="entry name" value="Peptidase_C14"/>
    <property type="match status" value="1"/>
</dbReference>
<dbReference type="PANTHER" id="PTHR48104:SF30">
    <property type="entry name" value="METACASPASE-1"/>
    <property type="match status" value="1"/>
</dbReference>
<dbReference type="InParanoid" id="G4T4T7"/>
<comment type="caution">
    <text evidence="4">The sequence shown here is derived from an EMBL/GenBank/DDBJ whole genome shotgun (WGS) entry which is preliminary data.</text>
</comment>
<dbReference type="OrthoDB" id="3223806at2759"/>
<dbReference type="eggNOG" id="KOG1546">
    <property type="taxonomic scope" value="Eukaryota"/>
</dbReference>
<keyword evidence="5" id="KW-1185">Reference proteome</keyword>
<gene>
    <name evidence="4" type="ORF">PIIN_00117</name>
</gene>
<evidence type="ECO:0000256" key="2">
    <source>
        <dbReference type="SAM" id="MobiDB-lite"/>
    </source>
</evidence>
<feature type="domain" description="Peptidase C14 caspase" evidence="3">
    <location>
        <begin position="117"/>
        <end position="373"/>
    </location>
</feature>
<comment type="similarity">
    <text evidence="1">Belongs to the peptidase C14B family.</text>
</comment>
<feature type="region of interest" description="Disordered" evidence="2">
    <location>
        <begin position="1"/>
        <end position="38"/>
    </location>
</feature>
<dbReference type="AlphaFoldDB" id="G4T4T7"/>